<proteinExistence type="predicted"/>
<gene>
    <name evidence="1" type="ORF">HMPREF1979_00451</name>
</gene>
<reference evidence="1 2" key="1">
    <citation type="submission" date="2013-08" db="EMBL/GenBank/DDBJ databases">
        <authorList>
            <person name="Weinstock G."/>
            <person name="Sodergren E."/>
            <person name="Wylie T."/>
            <person name="Fulton L."/>
            <person name="Fulton R."/>
            <person name="Fronick C."/>
            <person name="O'Laughlin M."/>
            <person name="Godfrey J."/>
            <person name="Miner T."/>
            <person name="Herter B."/>
            <person name="Appelbaum E."/>
            <person name="Cordes M."/>
            <person name="Lek S."/>
            <person name="Wollam A."/>
            <person name="Pepin K.H."/>
            <person name="Palsikar V.B."/>
            <person name="Mitreva M."/>
            <person name="Wilson R.K."/>
        </authorList>
    </citation>
    <scope>NUCLEOTIDE SEQUENCE [LARGE SCALE GENOMIC DNA]</scope>
    <source>
        <strain evidence="1 2">F0542</strain>
    </source>
</reference>
<keyword evidence="2" id="KW-1185">Reference proteome</keyword>
<dbReference type="AlphaFoldDB" id="U1QVD9"/>
<organism evidence="1 2">
    <name type="scientific">Actinomyces johnsonii F0542</name>
    <dbReference type="NCBI Taxonomy" id="1321818"/>
    <lineage>
        <taxon>Bacteria</taxon>
        <taxon>Bacillati</taxon>
        <taxon>Actinomycetota</taxon>
        <taxon>Actinomycetes</taxon>
        <taxon>Actinomycetales</taxon>
        <taxon>Actinomycetaceae</taxon>
        <taxon>Actinomyces</taxon>
    </lineage>
</organism>
<comment type="caution">
    <text evidence="1">The sequence shown here is derived from an EMBL/GenBank/DDBJ whole genome shotgun (WGS) entry which is preliminary data.</text>
</comment>
<evidence type="ECO:0000313" key="1">
    <source>
        <dbReference type="EMBL" id="ERH25484.1"/>
    </source>
</evidence>
<dbReference type="EMBL" id="AWSE01000019">
    <property type="protein sequence ID" value="ERH25484.1"/>
    <property type="molecule type" value="Genomic_DNA"/>
</dbReference>
<accession>U1QVD9</accession>
<protein>
    <submittedName>
        <fullName evidence="1">Uncharacterized protein</fullName>
    </submittedName>
</protein>
<sequence length="39" mass="4484">MLGVPCGLFYKRYLDPFTQELHRDGPRIPVKGHQEISKG</sequence>
<dbReference type="PATRIC" id="fig|1321818.3.peg.377"/>
<dbReference type="Proteomes" id="UP000016536">
    <property type="component" value="Unassembled WGS sequence"/>
</dbReference>
<evidence type="ECO:0000313" key="2">
    <source>
        <dbReference type="Proteomes" id="UP000016536"/>
    </source>
</evidence>
<dbReference type="HOGENOM" id="CLU_3303324_0_0_11"/>
<name>U1QVD9_9ACTO</name>